<accession>A0AA94PMI1</accession>
<reference evidence="1 2" key="1">
    <citation type="submission" date="2019-03" db="EMBL/GenBank/DDBJ databases">
        <title>Genomic Encyclopedia of Type Strains, Phase IV (KMG-IV): sequencing the most valuable type-strain genomes for metagenomic binning, comparative biology and taxonomic classification.</title>
        <authorList>
            <person name="Goeker M."/>
        </authorList>
    </citation>
    <scope>NUCLEOTIDE SEQUENCE [LARGE SCALE GENOMIC DNA]</scope>
    <source>
        <strain evidence="1 2">DSM 101483</strain>
    </source>
</reference>
<evidence type="ECO:0000313" key="2">
    <source>
        <dbReference type="Proteomes" id="UP000295506"/>
    </source>
</evidence>
<dbReference type="Proteomes" id="UP000295506">
    <property type="component" value="Unassembled WGS sequence"/>
</dbReference>
<proteinExistence type="predicted"/>
<dbReference type="AlphaFoldDB" id="A0AA94PMI1"/>
<evidence type="ECO:0000313" key="1">
    <source>
        <dbReference type="EMBL" id="TDT87860.1"/>
    </source>
</evidence>
<sequence length="52" mass="6174">MSDLLKADVFTRTRKVTFSRRRRIKITGCSKMVRCKAQKKFKTEAYSLYARV</sequence>
<dbReference type="EMBL" id="SOBK01000007">
    <property type="protein sequence ID" value="TDT87860.1"/>
    <property type="molecule type" value="Genomic_DNA"/>
</dbReference>
<name>A0AA94PMI1_9BACT</name>
<comment type="caution">
    <text evidence="1">The sequence shown here is derived from an EMBL/GenBank/DDBJ whole genome shotgun (WGS) entry which is preliminary data.</text>
</comment>
<protein>
    <submittedName>
        <fullName evidence="1">Uncharacterized protein</fullName>
    </submittedName>
</protein>
<organism evidence="1 2">
    <name type="scientific">Pseudodesulfovibrio indicus</name>
    <dbReference type="NCBI Taxonomy" id="1716143"/>
    <lineage>
        <taxon>Bacteria</taxon>
        <taxon>Pseudomonadati</taxon>
        <taxon>Thermodesulfobacteriota</taxon>
        <taxon>Desulfovibrionia</taxon>
        <taxon>Desulfovibrionales</taxon>
        <taxon>Desulfovibrionaceae</taxon>
    </lineage>
</organism>
<gene>
    <name evidence="1" type="ORF">EDC59_10755</name>
</gene>